<proteinExistence type="predicted"/>
<protein>
    <recommendedName>
        <fullName evidence="4">IPT/TIG domain-containing protein</fullName>
    </recommendedName>
</protein>
<organism evidence="2 3">
    <name type="scientific">Flavihumibacter fluminis</name>
    <dbReference type="NCBI Taxonomy" id="2909236"/>
    <lineage>
        <taxon>Bacteria</taxon>
        <taxon>Pseudomonadati</taxon>
        <taxon>Bacteroidota</taxon>
        <taxon>Chitinophagia</taxon>
        <taxon>Chitinophagales</taxon>
        <taxon>Chitinophagaceae</taxon>
        <taxon>Flavihumibacter</taxon>
    </lineage>
</organism>
<name>A0ABS9BNQ9_9BACT</name>
<dbReference type="EMBL" id="JAKEVY010000005">
    <property type="protein sequence ID" value="MCF1716692.1"/>
    <property type="molecule type" value="Genomic_DNA"/>
</dbReference>
<dbReference type="InterPro" id="IPR013783">
    <property type="entry name" value="Ig-like_fold"/>
</dbReference>
<accession>A0ABS9BNQ9</accession>
<dbReference type="PROSITE" id="PS51257">
    <property type="entry name" value="PROKAR_LIPOPROTEIN"/>
    <property type="match status" value="1"/>
</dbReference>
<keyword evidence="3" id="KW-1185">Reference proteome</keyword>
<dbReference type="SUPFAM" id="SSF81296">
    <property type="entry name" value="E set domains"/>
    <property type="match status" value="1"/>
</dbReference>
<dbReference type="Gene3D" id="2.60.120.430">
    <property type="entry name" value="Galactose-binding lectin"/>
    <property type="match status" value="1"/>
</dbReference>
<dbReference type="RefSeq" id="WP_234868065.1">
    <property type="nucleotide sequence ID" value="NZ_JAKEVY010000005.1"/>
</dbReference>
<dbReference type="Proteomes" id="UP001200145">
    <property type="component" value="Unassembled WGS sequence"/>
</dbReference>
<evidence type="ECO:0000256" key="1">
    <source>
        <dbReference type="SAM" id="SignalP"/>
    </source>
</evidence>
<dbReference type="Gene3D" id="2.60.40.10">
    <property type="entry name" value="Immunoglobulins"/>
    <property type="match status" value="3"/>
</dbReference>
<evidence type="ECO:0000313" key="3">
    <source>
        <dbReference type="Proteomes" id="UP001200145"/>
    </source>
</evidence>
<feature type="chain" id="PRO_5046112558" description="IPT/TIG domain-containing protein" evidence="1">
    <location>
        <begin position="22"/>
        <end position="427"/>
    </location>
</feature>
<gene>
    <name evidence="2" type="ORF">L0U88_18770</name>
</gene>
<evidence type="ECO:0008006" key="4">
    <source>
        <dbReference type="Google" id="ProtNLM"/>
    </source>
</evidence>
<sequence length="427" mass="46546">MKAINKIQQLFLWLACFGVLALAGCDKEDDTNNGLVQLLSFGPSGIQHGEDIHFIGNNLHRVTAIQFVGARVEKAGFKSQDAESIVLVLPETVESGKVILITDQGEIESVSALNLEVPLAITGFTPKVKPGQNLTIQGKFLNWVTEIRFNKDIVVTEFVSKSVNELVVTVPMEAQTGEIALSVEGTEPMTVETEEPLEIVLPAVTGFDPSPAEREKEFTITGTDLDLVKGVLFKGMTEPITSFVSQSETQIKLVIPATANRGTISLVAFSDVVVESEEAVLFVGDLPPLSALSYVFYKDALENNWQNWGWSTNVDFANKDNIRDGDAAIKVNYTGQWGALKFANNTVSLANYSEITFAIFGTPGTDGKRINVIAGGNPAYTITLEEGKWVEYKLTKANLGNPASISELTFQNFDWTGTVYMDHVGLR</sequence>
<keyword evidence="1" id="KW-0732">Signal</keyword>
<dbReference type="InterPro" id="IPR014756">
    <property type="entry name" value="Ig_E-set"/>
</dbReference>
<feature type="signal peptide" evidence="1">
    <location>
        <begin position="1"/>
        <end position="21"/>
    </location>
</feature>
<comment type="caution">
    <text evidence="2">The sequence shown here is derived from an EMBL/GenBank/DDBJ whole genome shotgun (WGS) entry which is preliminary data.</text>
</comment>
<evidence type="ECO:0000313" key="2">
    <source>
        <dbReference type="EMBL" id="MCF1716692.1"/>
    </source>
</evidence>
<reference evidence="2 3" key="1">
    <citation type="submission" date="2022-01" db="EMBL/GenBank/DDBJ databases">
        <title>Flavihumibacter sp. nov., isolated from sediment of a river.</title>
        <authorList>
            <person name="Liu H."/>
        </authorList>
    </citation>
    <scope>NUCLEOTIDE SEQUENCE [LARGE SCALE GENOMIC DNA]</scope>
    <source>
        <strain evidence="2 3">RY-1</strain>
    </source>
</reference>